<dbReference type="Proteomes" id="UP000251993">
    <property type="component" value="Chromosome"/>
</dbReference>
<evidence type="ECO:0000256" key="5">
    <source>
        <dbReference type="SAM" id="Phobius"/>
    </source>
</evidence>
<keyword evidence="2 5" id="KW-0812">Transmembrane</keyword>
<dbReference type="KEGG" id="run:DR864_10965"/>
<evidence type="ECO:0000256" key="2">
    <source>
        <dbReference type="ARBA" id="ARBA00022692"/>
    </source>
</evidence>
<proteinExistence type="predicted"/>
<evidence type="ECO:0000256" key="3">
    <source>
        <dbReference type="ARBA" id="ARBA00022989"/>
    </source>
</evidence>
<sequence length="133" mass="14253">MKTKTILSWLVQIVAAVILLQTLFFKFTGAEESVYIFSKLGVEPYGRIGSGVIELIAGILLLTPRYCWIGAILGLGTMAGAILSHLTVLGIDVLGDGGQLFALALITFKCCALVVILHWSKVISTIRGLLPAH</sequence>
<keyword evidence="3 5" id="KW-1133">Transmembrane helix</keyword>
<dbReference type="Pfam" id="PF13564">
    <property type="entry name" value="DoxX_2"/>
    <property type="match status" value="1"/>
</dbReference>
<evidence type="ECO:0000313" key="7">
    <source>
        <dbReference type="Proteomes" id="UP000251993"/>
    </source>
</evidence>
<dbReference type="OrthoDB" id="8161897at2"/>
<dbReference type="RefSeq" id="WP_114067009.1">
    <property type="nucleotide sequence ID" value="NZ_CP030850.1"/>
</dbReference>
<dbReference type="EMBL" id="CP030850">
    <property type="protein sequence ID" value="AXE18225.1"/>
    <property type="molecule type" value="Genomic_DNA"/>
</dbReference>
<dbReference type="InterPro" id="IPR032808">
    <property type="entry name" value="DoxX"/>
</dbReference>
<feature type="transmembrane region" description="Helical" evidence="5">
    <location>
        <begin position="100"/>
        <end position="119"/>
    </location>
</feature>
<reference evidence="6 7" key="1">
    <citation type="submission" date="2018-07" db="EMBL/GenBank/DDBJ databases">
        <title>Genome sequencing of Runella.</title>
        <authorList>
            <person name="Baek M.-G."/>
            <person name="Yi H."/>
        </authorList>
    </citation>
    <scope>NUCLEOTIDE SEQUENCE [LARGE SCALE GENOMIC DNA]</scope>
    <source>
        <strain evidence="6 7">HYN0085</strain>
    </source>
</reference>
<gene>
    <name evidence="6" type="ORF">DR864_10965</name>
</gene>
<feature type="transmembrane region" description="Helical" evidence="5">
    <location>
        <begin position="7"/>
        <end position="25"/>
    </location>
</feature>
<dbReference type="AlphaFoldDB" id="A0A344THV4"/>
<evidence type="ECO:0000256" key="4">
    <source>
        <dbReference type="ARBA" id="ARBA00023136"/>
    </source>
</evidence>
<evidence type="ECO:0000313" key="6">
    <source>
        <dbReference type="EMBL" id="AXE18225.1"/>
    </source>
</evidence>
<accession>A0A344THV4</accession>
<keyword evidence="7" id="KW-1185">Reference proteome</keyword>
<feature type="transmembrane region" description="Helical" evidence="5">
    <location>
        <begin position="45"/>
        <end position="62"/>
    </location>
</feature>
<keyword evidence="4 5" id="KW-0472">Membrane</keyword>
<feature type="transmembrane region" description="Helical" evidence="5">
    <location>
        <begin position="69"/>
        <end position="88"/>
    </location>
</feature>
<comment type="subcellular location">
    <subcellularLocation>
        <location evidence="1">Membrane</location>
        <topology evidence="1">Multi-pass membrane protein</topology>
    </subcellularLocation>
</comment>
<dbReference type="GO" id="GO:0016020">
    <property type="term" value="C:membrane"/>
    <property type="evidence" value="ECO:0007669"/>
    <property type="project" value="UniProtKB-SubCell"/>
</dbReference>
<protein>
    <submittedName>
        <fullName evidence="6">DoxX family protein</fullName>
    </submittedName>
</protein>
<organism evidence="6 7">
    <name type="scientific">Runella rosea</name>
    <dbReference type="NCBI Taxonomy" id="2259595"/>
    <lineage>
        <taxon>Bacteria</taxon>
        <taxon>Pseudomonadati</taxon>
        <taxon>Bacteroidota</taxon>
        <taxon>Cytophagia</taxon>
        <taxon>Cytophagales</taxon>
        <taxon>Spirosomataceae</taxon>
        <taxon>Runella</taxon>
    </lineage>
</organism>
<name>A0A344THV4_9BACT</name>
<evidence type="ECO:0000256" key="1">
    <source>
        <dbReference type="ARBA" id="ARBA00004141"/>
    </source>
</evidence>